<dbReference type="InterPro" id="IPR000014">
    <property type="entry name" value="PAS"/>
</dbReference>
<dbReference type="InterPro" id="IPR009057">
    <property type="entry name" value="Homeodomain-like_sf"/>
</dbReference>
<dbReference type="PANTHER" id="PTHR32071">
    <property type="entry name" value="TRANSCRIPTIONAL REGULATORY PROTEIN"/>
    <property type="match status" value="1"/>
</dbReference>
<evidence type="ECO:0000256" key="5">
    <source>
        <dbReference type="ARBA" id="ARBA00023163"/>
    </source>
</evidence>
<feature type="domain" description="PAC" evidence="9">
    <location>
        <begin position="168"/>
        <end position="220"/>
    </location>
</feature>
<dbReference type="InterPro" id="IPR058031">
    <property type="entry name" value="AAA_lid_NorR"/>
</dbReference>
<keyword evidence="3" id="KW-0067">ATP-binding</keyword>
<evidence type="ECO:0000256" key="4">
    <source>
        <dbReference type="ARBA" id="ARBA00023015"/>
    </source>
</evidence>
<keyword evidence="4" id="KW-0805">Transcription regulation</keyword>
<dbReference type="Gene3D" id="1.10.8.60">
    <property type="match status" value="1"/>
</dbReference>
<dbReference type="PROSITE" id="PS50045">
    <property type="entry name" value="SIGMA54_INTERACT_4"/>
    <property type="match status" value="1"/>
</dbReference>
<dbReference type="InterPro" id="IPR000700">
    <property type="entry name" value="PAS-assoc_C"/>
</dbReference>
<dbReference type="CDD" id="cd00009">
    <property type="entry name" value="AAA"/>
    <property type="match status" value="1"/>
</dbReference>
<dbReference type="GO" id="GO:0006355">
    <property type="term" value="P:regulation of DNA-templated transcription"/>
    <property type="evidence" value="ECO:0007669"/>
    <property type="project" value="InterPro"/>
</dbReference>
<evidence type="ECO:0000256" key="2">
    <source>
        <dbReference type="ARBA" id="ARBA00022797"/>
    </source>
</evidence>
<dbReference type="PROSITE" id="PS50113">
    <property type="entry name" value="PAC"/>
    <property type="match status" value="1"/>
</dbReference>
<evidence type="ECO:0000256" key="3">
    <source>
        <dbReference type="ARBA" id="ARBA00022840"/>
    </source>
</evidence>
<dbReference type="RefSeq" id="WP_206706628.1">
    <property type="nucleotide sequence ID" value="NZ_CP059066.1"/>
</dbReference>
<dbReference type="PROSITE" id="PS00675">
    <property type="entry name" value="SIGMA54_INTERACT_1"/>
    <property type="match status" value="1"/>
</dbReference>
<protein>
    <recommendedName>
        <fullName evidence="6">HTH-type transcriptional regulatory protein TyrR</fullName>
    </recommendedName>
</protein>
<evidence type="ECO:0000313" key="11">
    <source>
        <dbReference type="Proteomes" id="UP000662904"/>
    </source>
</evidence>
<dbReference type="KEGG" id="kme:H0A61_01629"/>
<dbReference type="InterPro" id="IPR027417">
    <property type="entry name" value="P-loop_NTPase"/>
</dbReference>
<keyword evidence="1" id="KW-0547">Nucleotide-binding</keyword>
<dbReference type="NCBIfam" id="TIGR04381">
    <property type="entry name" value="HTH_TypR"/>
    <property type="match status" value="1"/>
</dbReference>
<dbReference type="SMART" id="SM00091">
    <property type="entry name" value="PAS"/>
    <property type="match status" value="2"/>
</dbReference>
<evidence type="ECO:0000256" key="1">
    <source>
        <dbReference type="ARBA" id="ARBA00022741"/>
    </source>
</evidence>
<dbReference type="Pfam" id="PF18024">
    <property type="entry name" value="HTH_50"/>
    <property type="match status" value="1"/>
</dbReference>
<dbReference type="Gene3D" id="1.10.10.60">
    <property type="entry name" value="Homeodomain-like"/>
    <property type="match status" value="1"/>
</dbReference>
<organism evidence="10 11">
    <name type="scientific">Koleobacter methoxysyntrophicus</name>
    <dbReference type="NCBI Taxonomy" id="2751313"/>
    <lineage>
        <taxon>Bacteria</taxon>
        <taxon>Bacillati</taxon>
        <taxon>Bacillota</taxon>
        <taxon>Clostridia</taxon>
        <taxon>Koleobacterales</taxon>
        <taxon>Koleobacteraceae</taxon>
        <taxon>Koleobacter</taxon>
    </lineage>
</organism>
<feature type="domain" description="PAS" evidence="8">
    <location>
        <begin position="101"/>
        <end position="147"/>
    </location>
</feature>
<dbReference type="Gene3D" id="3.40.50.300">
    <property type="entry name" value="P-loop containing nucleotide triphosphate hydrolases"/>
    <property type="match status" value="1"/>
</dbReference>
<evidence type="ECO:0000259" key="9">
    <source>
        <dbReference type="PROSITE" id="PS50113"/>
    </source>
</evidence>
<dbReference type="SMART" id="SM00382">
    <property type="entry name" value="AAA"/>
    <property type="match status" value="1"/>
</dbReference>
<evidence type="ECO:0000313" key="10">
    <source>
        <dbReference type="EMBL" id="QSQ09268.1"/>
    </source>
</evidence>
<dbReference type="PROSITE" id="PS00688">
    <property type="entry name" value="SIGMA54_INTERACT_3"/>
    <property type="match status" value="1"/>
</dbReference>
<evidence type="ECO:0000259" key="8">
    <source>
        <dbReference type="PROSITE" id="PS50112"/>
    </source>
</evidence>
<dbReference type="SUPFAM" id="SSF55785">
    <property type="entry name" value="PYP-like sensor domain (PAS domain)"/>
    <property type="match status" value="1"/>
</dbReference>
<proteinExistence type="predicted"/>
<dbReference type="GO" id="GO:0005524">
    <property type="term" value="F:ATP binding"/>
    <property type="evidence" value="ECO:0007669"/>
    <property type="project" value="UniProtKB-KW"/>
</dbReference>
<sequence>MQYLERFLDEIPFGFFIIYSNNRISYANKKGKFFLKDPKNKSYIENLIKKFNGIKKKITTNKKEFVIEIFKMEGPEGDRDFYCVLVYDDDHVTNLFFNTETSDEYKAILDSIQDAVFIDDEHGNTLWINKACERLYRIERKNVIGKSSDKLEEMGVLNPSVAKLVIKEKKQVSILQNTKYGKKLLITGTPIQDNNGIIRKIVSTSRDITELVHLKNELEVVSKELDELRHKHFDLEGFVVKSKEMQNLMHLVNKLALIDTTVLICGESGVGKGEIAKYIHKSGKRKDKPFITINCGAIPELLLESELFGYEPGAFTGSSREGKMGLFEVAHQGTIFLDEVAELPLNLQVKILQVIQDKEFKRVGGLKPIKTDVRIIAATNKDLKKMVDENRFREDLYYRLNVVPIHIPALRERKEDIIPLINYFLAEQNKKYGVLKRIDSSAMNCLVKYSWPGNVRELKNIIERLVITASDDVITIEHLPGFIVEHTEPNSSINVNGIIKLKDAVKEIEKQIIKRAIAKYKTTRKAAQVLGVSQPTIVRKMKKYRIVDT</sequence>
<dbReference type="Pfam" id="PF25601">
    <property type="entry name" value="AAA_lid_14"/>
    <property type="match status" value="1"/>
</dbReference>
<dbReference type="InterPro" id="IPR003593">
    <property type="entry name" value="AAA+_ATPase"/>
</dbReference>
<reference evidence="10" key="1">
    <citation type="submission" date="2020-07" db="EMBL/GenBank/DDBJ databases">
        <title>Koleobacter methoxysyntrophicus gen. nov., sp. nov., a novel anaerobic bacterium isolated from deep subsurface oil field and proposal of Koleobacterales ord. nov. in the phylum Firmicutes.</title>
        <authorList>
            <person name="Sakamoto S."/>
            <person name="Tamaki H."/>
        </authorList>
    </citation>
    <scope>NUCLEOTIDE SEQUENCE</scope>
    <source>
        <strain evidence="10">NRmbB1</strain>
    </source>
</reference>
<dbReference type="NCBIfam" id="TIGR00229">
    <property type="entry name" value="sensory_box"/>
    <property type="match status" value="1"/>
</dbReference>
<feature type="domain" description="Sigma-54 factor interaction" evidence="7">
    <location>
        <begin position="238"/>
        <end position="467"/>
    </location>
</feature>
<keyword evidence="5" id="KW-0804">Transcription</keyword>
<name>A0A8A0RNW0_9FIRM</name>
<dbReference type="SUPFAM" id="SSF46689">
    <property type="entry name" value="Homeodomain-like"/>
    <property type="match status" value="1"/>
</dbReference>
<dbReference type="Pfam" id="PF13426">
    <property type="entry name" value="PAS_9"/>
    <property type="match status" value="1"/>
</dbReference>
<gene>
    <name evidence="10" type="primary">atoC_12</name>
    <name evidence="10" type="ORF">H0A61_01629</name>
</gene>
<dbReference type="Proteomes" id="UP000662904">
    <property type="component" value="Chromosome"/>
</dbReference>
<keyword evidence="11" id="KW-1185">Reference proteome</keyword>
<dbReference type="Pfam" id="PF00158">
    <property type="entry name" value="Sigma54_activat"/>
    <property type="match status" value="1"/>
</dbReference>
<dbReference type="InterPro" id="IPR025944">
    <property type="entry name" value="Sigma_54_int_dom_CS"/>
</dbReference>
<dbReference type="InterPro" id="IPR002078">
    <property type="entry name" value="Sigma_54_int"/>
</dbReference>
<dbReference type="FunFam" id="3.40.50.300:FF:000006">
    <property type="entry name" value="DNA-binding transcriptional regulator NtrC"/>
    <property type="match status" value="1"/>
</dbReference>
<evidence type="ECO:0000259" key="7">
    <source>
        <dbReference type="PROSITE" id="PS50045"/>
    </source>
</evidence>
<dbReference type="InterPro" id="IPR025662">
    <property type="entry name" value="Sigma_54_int_dom_ATP-bd_1"/>
</dbReference>
<dbReference type="GO" id="GO:0003677">
    <property type="term" value="F:DNA binding"/>
    <property type="evidence" value="ECO:0007669"/>
    <property type="project" value="UniProtKB-KW"/>
</dbReference>
<dbReference type="CDD" id="cd00130">
    <property type="entry name" value="PAS"/>
    <property type="match status" value="1"/>
</dbReference>
<dbReference type="EMBL" id="CP059066">
    <property type="protein sequence ID" value="QSQ09268.1"/>
    <property type="molecule type" value="Genomic_DNA"/>
</dbReference>
<dbReference type="Gene3D" id="3.30.450.20">
    <property type="entry name" value="PAS domain"/>
    <property type="match status" value="1"/>
</dbReference>
<dbReference type="PANTHER" id="PTHR32071:SF57">
    <property type="entry name" value="C4-DICARBOXYLATE TRANSPORT TRANSCRIPTIONAL REGULATORY PROTEIN DCTD"/>
    <property type="match status" value="1"/>
</dbReference>
<evidence type="ECO:0000256" key="6">
    <source>
        <dbReference type="ARBA" id="ARBA00029500"/>
    </source>
</evidence>
<dbReference type="InterPro" id="IPR035965">
    <property type="entry name" value="PAS-like_dom_sf"/>
</dbReference>
<dbReference type="SUPFAM" id="SSF52540">
    <property type="entry name" value="P-loop containing nucleoside triphosphate hydrolases"/>
    <property type="match status" value="1"/>
</dbReference>
<dbReference type="PROSITE" id="PS50112">
    <property type="entry name" value="PAS"/>
    <property type="match status" value="1"/>
</dbReference>
<dbReference type="InterPro" id="IPR030828">
    <property type="entry name" value="HTH_TyrR"/>
</dbReference>
<keyword evidence="2" id="KW-0058">Aromatic hydrocarbons catabolism</keyword>
<dbReference type="AlphaFoldDB" id="A0A8A0RNW0"/>
<accession>A0A8A0RNW0</accession>